<name>A0A1I4MS07_9PROT</name>
<evidence type="ECO:0000256" key="1">
    <source>
        <dbReference type="SAM" id="Coils"/>
    </source>
</evidence>
<evidence type="ECO:0000313" key="3">
    <source>
        <dbReference type="Proteomes" id="UP000183287"/>
    </source>
</evidence>
<feature type="coiled-coil region" evidence="1">
    <location>
        <begin position="488"/>
        <end position="606"/>
    </location>
</feature>
<dbReference type="EMBL" id="FOUB01000011">
    <property type="protein sequence ID" value="SFM06028.1"/>
    <property type="molecule type" value="Genomic_DNA"/>
</dbReference>
<protein>
    <submittedName>
        <fullName evidence="2">Uncharacterized protein</fullName>
    </submittedName>
</protein>
<dbReference type="RefSeq" id="WP_074904562.1">
    <property type="nucleotide sequence ID" value="NZ_FOUB01000011.1"/>
</dbReference>
<reference evidence="3" key="1">
    <citation type="submission" date="2016-10" db="EMBL/GenBank/DDBJ databases">
        <authorList>
            <person name="Varghese N."/>
            <person name="Submissions S."/>
        </authorList>
    </citation>
    <scope>NUCLEOTIDE SEQUENCE [LARGE SCALE GENOMIC DNA]</scope>
    <source>
        <strain evidence="3">Nm44</strain>
    </source>
</reference>
<organism evidence="2 3">
    <name type="scientific">Nitrosomonas communis</name>
    <dbReference type="NCBI Taxonomy" id="44574"/>
    <lineage>
        <taxon>Bacteria</taxon>
        <taxon>Pseudomonadati</taxon>
        <taxon>Pseudomonadota</taxon>
        <taxon>Betaproteobacteria</taxon>
        <taxon>Nitrosomonadales</taxon>
        <taxon>Nitrosomonadaceae</taxon>
        <taxon>Nitrosomonas</taxon>
    </lineage>
</organism>
<dbReference type="AlphaFoldDB" id="A0A1I4MS07"/>
<proteinExistence type="predicted"/>
<dbReference type="OrthoDB" id="823440at2"/>
<keyword evidence="1" id="KW-0175">Coiled coil</keyword>
<gene>
    <name evidence="2" type="ORF">SAMN05421863_101159</name>
</gene>
<keyword evidence="3" id="KW-1185">Reference proteome</keyword>
<dbReference type="Proteomes" id="UP000183287">
    <property type="component" value="Unassembled WGS sequence"/>
</dbReference>
<sequence length="704" mass="79431">MIYSPNIQQRPTIVKEPLSSLCVLQKLAPPQAIIHIGAGDGYGEMHQWRQWDVSHALIIDANEDRLEWARPLIAKNSGWYAVSAVLSENEGEIDYYQASNPEEDGLISPQRLSNLWPNLRTTNQSLRSSRRLDHLLAEEIGSAFEQADPIWVFIDCLPALPILRGAGEYIEHWNVLKLRVLLHSAAEIEEDAALQSIEAYLQPLGFQCIEITENNHPAIGYALFARNWKTILHSRTETLGKANAILTDEVLALVRQQEALKQDVAALSKAYEEQDALTNLHLVQIESLTQERNSYASQAAKLHAQINILTQTNVILKAEEERITKEKSVLATQHDALKQEMTVLSMAHYEQSVLADQRQLQINTLTQTNIALNADKEVLTQEKSALVAQQEAQKQEVAALSKARDEQSALANQRKTQIEALAQERDSHVRQATQLEAQINNLTHSNFALNADKEAIAQEKSVLIRQQAALKQEIVALIKARDEQCALANQRQEQIEALAQERNSYANQTAEWQVHNDTLTQTNITLKADKEALIKEKSALTTQKKALRQEVAIINKARSEQRTLADQRKTQIDTLTRNNIALKADKEALTQEKLALLDRYEVLKQEVTELNKVCKEQSVLAHQHLAQIDTLTQTQVEQTTMVTQYKTELEQLKLKLQQSNACITQLETELAENDARQHLLNEEMIKAGAQIELIKDVLLREPGL</sequence>
<accession>A0A1I4MS07</accession>
<evidence type="ECO:0000313" key="2">
    <source>
        <dbReference type="EMBL" id="SFM06028.1"/>
    </source>
</evidence>
<feature type="coiled-coil region" evidence="1">
    <location>
        <begin position="642"/>
        <end position="669"/>
    </location>
</feature>